<dbReference type="Gene3D" id="3.40.630.30">
    <property type="match status" value="1"/>
</dbReference>
<dbReference type="RefSeq" id="WP_010756846.1">
    <property type="nucleotide sequence ID" value="NZ_ASWD01000006.1"/>
</dbReference>
<dbReference type="eggNOG" id="COG1670">
    <property type="taxonomic scope" value="Bacteria"/>
</dbReference>
<dbReference type="SUPFAM" id="SSF55729">
    <property type="entry name" value="Acyl-CoA N-acyltransferases (Nat)"/>
    <property type="match status" value="1"/>
</dbReference>
<sequence>MGTNIVNTPTLETKRLILRRFKESDIEALLAIYSDEEVNAYLPWFPLQTLDEAAALYQEKYAKAYEKPQGYNYAICLKSDNVPIGYVHVGDSDSYDFGYGLRKEYWHQGIVTGAGKAVIEQLRIDGIPYITATHDRNNPRSGGVMVNLGMSYCYSYEEQWQPKDFLVVFRMYQLNLDGQKDRMYKKYWENSQVHFVEAGV</sequence>
<dbReference type="InterPro" id="IPR016181">
    <property type="entry name" value="Acyl_CoA_acyltransferase"/>
</dbReference>
<dbReference type="GO" id="GO:0016747">
    <property type="term" value="F:acyltransferase activity, transferring groups other than amino-acyl groups"/>
    <property type="evidence" value="ECO:0007669"/>
    <property type="project" value="InterPro"/>
</dbReference>
<dbReference type="PROSITE" id="PS51186">
    <property type="entry name" value="GNAT"/>
    <property type="match status" value="1"/>
</dbReference>
<dbReference type="InterPro" id="IPR051531">
    <property type="entry name" value="N-acetyltransferase"/>
</dbReference>
<evidence type="ECO:0000313" key="3">
    <source>
        <dbReference type="Proteomes" id="UP000013782"/>
    </source>
</evidence>
<evidence type="ECO:0000259" key="1">
    <source>
        <dbReference type="PROSITE" id="PS51186"/>
    </source>
</evidence>
<comment type="caution">
    <text evidence="2">The sequence shown here is derived from an EMBL/GenBank/DDBJ whole genome shotgun (WGS) entry which is preliminary data.</text>
</comment>
<keyword evidence="3" id="KW-1185">Reference proteome</keyword>
<dbReference type="HOGENOM" id="CLU_013985_3_6_9"/>
<evidence type="ECO:0000313" key="2">
    <source>
        <dbReference type="EMBL" id="EOH94928.1"/>
    </source>
</evidence>
<dbReference type="PATRIC" id="fig|1158607.3.peg.1815"/>
<protein>
    <recommendedName>
        <fullName evidence="1">N-acetyltransferase domain-containing protein</fullName>
    </recommendedName>
</protein>
<dbReference type="EMBL" id="AJAQ01000014">
    <property type="protein sequence ID" value="EOH94928.1"/>
    <property type="molecule type" value="Genomic_DNA"/>
</dbReference>
<organism evidence="2 3">
    <name type="scientific">Enterococcus pallens ATCC BAA-351</name>
    <dbReference type="NCBI Taxonomy" id="1158607"/>
    <lineage>
        <taxon>Bacteria</taxon>
        <taxon>Bacillati</taxon>
        <taxon>Bacillota</taxon>
        <taxon>Bacilli</taxon>
        <taxon>Lactobacillales</taxon>
        <taxon>Enterococcaceae</taxon>
        <taxon>Enterococcus</taxon>
    </lineage>
</organism>
<dbReference type="InterPro" id="IPR000182">
    <property type="entry name" value="GNAT_dom"/>
</dbReference>
<gene>
    <name evidence="2" type="ORF">UAU_01850</name>
</gene>
<dbReference type="PANTHER" id="PTHR43792:SF1">
    <property type="entry name" value="N-ACETYLTRANSFERASE DOMAIN-CONTAINING PROTEIN"/>
    <property type="match status" value="1"/>
</dbReference>
<feature type="domain" description="N-acetyltransferase" evidence="1">
    <location>
        <begin position="16"/>
        <end position="172"/>
    </location>
</feature>
<dbReference type="Pfam" id="PF13302">
    <property type="entry name" value="Acetyltransf_3"/>
    <property type="match status" value="1"/>
</dbReference>
<dbReference type="AlphaFoldDB" id="R2QIC3"/>
<reference evidence="2 3" key="1">
    <citation type="submission" date="2013-02" db="EMBL/GenBank/DDBJ databases">
        <title>The Genome Sequence of Enterococcus pallens BAA-351.</title>
        <authorList>
            <consortium name="The Broad Institute Genome Sequencing Platform"/>
            <consortium name="The Broad Institute Genome Sequencing Center for Infectious Disease"/>
            <person name="Earl A.M."/>
            <person name="Gilmore M.S."/>
            <person name="Lebreton F."/>
            <person name="Walker B."/>
            <person name="Young S.K."/>
            <person name="Zeng Q."/>
            <person name="Gargeya S."/>
            <person name="Fitzgerald M."/>
            <person name="Haas B."/>
            <person name="Abouelleil A."/>
            <person name="Alvarado L."/>
            <person name="Arachchi H.M."/>
            <person name="Berlin A.M."/>
            <person name="Chapman S.B."/>
            <person name="Dewar J."/>
            <person name="Goldberg J."/>
            <person name="Griggs A."/>
            <person name="Gujja S."/>
            <person name="Hansen M."/>
            <person name="Howarth C."/>
            <person name="Imamovic A."/>
            <person name="Larimer J."/>
            <person name="McCowan C."/>
            <person name="Murphy C."/>
            <person name="Neiman D."/>
            <person name="Pearson M."/>
            <person name="Priest M."/>
            <person name="Roberts A."/>
            <person name="Saif S."/>
            <person name="Shea T."/>
            <person name="Sisk P."/>
            <person name="Sykes S."/>
            <person name="Wortman J."/>
            <person name="Nusbaum C."/>
            <person name="Birren B."/>
        </authorList>
    </citation>
    <scope>NUCLEOTIDE SEQUENCE [LARGE SCALE GENOMIC DNA]</scope>
    <source>
        <strain evidence="2 3">ATCC BAA-351</strain>
    </source>
</reference>
<accession>R2QIC3</accession>
<dbReference type="PANTHER" id="PTHR43792">
    <property type="entry name" value="GNAT FAMILY, PUTATIVE (AFU_ORTHOLOGUE AFUA_3G00765)-RELATED-RELATED"/>
    <property type="match status" value="1"/>
</dbReference>
<dbReference type="OrthoDB" id="9798081at2"/>
<name>R2QIC3_9ENTE</name>
<dbReference type="Proteomes" id="UP000013782">
    <property type="component" value="Unassembled WGS sequence"/>
</dbReference>
<dbReference type="STRING" id="160454.RV10_GL004098"/>
<proteinExistence type="predicted"/>